<feature type="compositionally biased region" description="Polar residues" evidence="1">
    <location>
        <begin position="319"/>
        <end position="331"/>
    </location>
</feature>
<dbReference type="RefSeq" id="XP_016923872.2">
    <property type="nucleotide sequence ID" value="XM_017068383.4"/>
</dbReference>
<keyword evidence="2" id="KW-1185">Reference proteome</keyword>
<feature type="region of interest" description="Disordered" evidence="1">
    <location>
        <begin position="367"/>
        <end position="393"/>
    </location>
</feature>
<evidence type="ECO:0000313" key="3">
    <source>
        <dbReference type="RefSeq" id="XP_016923872.2"/>
    </source>
</evidence>
<reference evidence="3" key="1">
    <citation type="submission" date="2025-08" db="UniProtKB">
        <authorList>
            <consortium name="RefSeq"/>
        </authorList>
    </citation>
    <scope>IDENTIFICATION</scope>
</reference>
<feature type="compositionally biased region" description="Basic and acidic residues" evidence="1">
    <location>
        <begin position="367"/>
        <end position="378"/>
    </location>
</feature>
<name>A0AB39YXG8_DROSZ</name>
<feature type="compositionally biased region" description="Basic residues" evidence="1">
    <location>
        <begin position="384"/>
        <end position="393"/>
    </location>
</feature>
<organism evidence="2 3">
    <name type="scientific">Drosophila suzukii</name>
    <name type="common">Spotted-wing drosophila fruit fly</name>
    <dbReference type="NCBI Taxonomy" id="28584"/>
    <lineage>
        <taxon>Eukaryota</taxon>
        <taxon>Metazoa</taxon>
        <taxon>Ecdysozoa</taxon>
        <taxon>Arthropoda</taxon>
        <taxon>Hexapoda</taxon>
        <taxon>Insecta</taxon>
        <taxon>Pterygota</taxon>
        <taxon>Neoptera</taxon>
        <taxon>Endopterygota</taxon>
        <taxon>Diptera</taxon>
        <taxon>Brachycera</taxon>
        <taxon>Muscomorpha</taxon>
        <taxon>Ephydroidea</taxon>
        <taxon>Drosophilidae</taxon>
        <taxon>Drosophila</taxon>
        <taxon>Sophophora</taxon>
    </lineage>
</organism>
<evidence type="ECO:0000256" key="1">
    <source>
        <dbReference type="SAM" id="MobiDB-lite"/>
    </source>
</evidence>
<dbReference type="Proteomes" id="UP001652628">
    <property type="component" value="Chromosome X"/>
</dbReference>
<evidence type="ECO:0000313" key="2">
    <source>
        <dbReference type="Proteomes" id="UP001652628"/>
    </source>
</evidence>
<feature type="compositionally biased region" description="Acidic residues" evidence="1">
    <location>
        <begin position="296"/>
        <end position="305"/>
    </location>
</feature>
<sequence>MEKVDKKAARREAKERRRKFLEEEQWEKLDAGLAAHDCCGDVFRNFDGHTHEAWLLQCPKGTDPRQLDGKRLKLPGKKRLGNLRVRAVGYSTPHSETVGYVSSKGKYAIRNLPLAGYVVVSKRPKAQQPVAGEEEQEFPTIPPPPKILVRNRHPLFGSDYQHRIELPEEISKSLRQADKKNLKTKAKLYRTANYYKIRSKLLATTQTLEQKEQLVRQSVLTGLKPQFMESITLTNHSDEEAEEAAPVKKIKKKKNNGSVEENGYELVKIKEEDSSPSKKQKKRKSNGKISVNGEENILDDVENREEEVIASKKQKRKSNGQMLVNGATNNLDEVVVIDDKPASVKKRKKARDNEVVVIDDDDVEVKKEQDVEVKKEETAEAPPRKRKKQKTVE</sequence>
<dbReference type="AlphaFoldDB" id="A0AB39YXG8"/>
<accession>A0AB39YXG8</accession>
<protein>
    <submittedName>
        <fullName evidence="3">Claspin</fullName>
    </submittedName>
</protein>
<gene>
    <name evidence="3" type="primary">LOC108005198</name>
</gene>
<feature type="region of interest" description="Disordered" evidence="1">
    <location>
        <begin position="270"/>
        <end position="333"/>
    </location>
</feature>
<proteinExistence type="predicted"/>
<dbReference type="GeneID" id="108005198"/>